<reference evidence="2 3" key="1">
    <citation type="journal article" date="2012" name="Genome Biol.">
        <title>Genome and low-iron response of an oceanic diatom adapted to chronic iron limitation.</title>
        <authorList>
            <person name="Lommer M."/>
            <person name="Specht M."/>
            <person name="Roy A.S."/>
            <person name="Kraemer L."/>
            <person name="Andreson R."/>
            <person name="Gutowska M.A."/>
            <person name="Wolf J."/>
            <person name="Bergner S.V."/>
            <person name="Schilhabel M.B."/>
            <person name="Klostermeier U.C."/>
            <person name="Beiko R.G."/>
            <person name="Rosenstiel P."/>
            <person name="Hippler M."/>
            <person name="Laroche J."/>
        </authorList>
    </citation>
    <scope>NUCLEOTIDE SEQUENCE [LARGE SCALE GENOMIC DNA]</scope>
    <source>
        <strain evidence="2 3">CCMP1005</strain>
    </source>
</reference>
<feature type="region of interest" description="Disordered" evidence="1">
    <location>
        <begin position="86"/>
        <end position="113"/>
    </location>
</feature>
<proteinExistence type="predicted"/>
<evidence type="ECO:0000313" key="3">
    <source>
        <dbReference type="Proteomes" id="UP000266841"/>
    </source>
</evidence>
<evidence type="ECO:0000313" key="2">
    <source>
        <dbReference type="EMBL" id="EJK72921.1"/>
    </source>
</evidence>
<sequence length="113" mass="11723">IRHRSRLGGGDMAALNLCPPARPFLRQPPDGGVAPPTPGAARPTLRTTSLLGLRDPAADDGGGGDQILLPAAFSRRGVVCLVTRTAPVSTSRPPFPPFPRRGRQGRRPSAGSG</sequence>
<accession>K0TGX4</accession>
<dbReference type="AlphaFoldDB" id="K0TGX4"/>
<name>K0TGX4_THAOC</name>
<protein>
    <submittedName>
        <fullName evidence="2">Uncharacterized protein</fullName>
    </submittedName>
</protein>
<organism evidence="2 3">
    <name type="scientific">Thalassiosira oceanica</name>
    <name type="common">Marine diatom</name>
    <dbReference type="NCBI Taxonomy" id="159749"/>
    <lineage>
        <taxon>Eukaryota</taxon>
        <taxon>Sar</taxon>
        <taxon>Stramenopiles</taxon>
        <taxon>Ochrophyta</taxon>
        <taxon>Bacillariophyta</taxon>
        <taxon>Coscinodiscophyceae</taxon>
        <taxon>Thalassiosirophycidae</taxon>
        <taxon>Thalassiosirales</taxon>
        <taxon>Thalassiosiraceae</taxon>
        <taxon>Thalassiosira</taxon>
    </lineage>
</organism>
<comment type="caution">
    <text evidence="2">The sequence shown here is derived from an EMBL/GenBank/DDBJ whole genome shotgun (WGS) entry which is preliminary data.</text>
</comment>
<dbReference type="Proteomes" id="UP000266841">
    <property type="component" value="Unassembled WGS sequence"/>
</dbReference>
<evidence type="ECO:0000256" key="1">
    <source>
        <dbReference type="SAM" id="MobiDB-lite"/>
    </source>
</evidence>
<feature type="region of interest" description="Disordered" evidence="1">
    <location>
        <begin position="1"/>
        <end position="47"/>
    </location>
</feature>
<feature type="non-terminal residue" evidence="2">
    <location>
        <position position="1"/>
    </location>
</feature>
<keyword evidence="3" id="KW-1185">Reference proteome</keyword>
<dbReference type="EMBL" id="AGNL01005105">
    <property type="protein sequence ID" value="EJK72921.1"/>
    <property type="molecule type" value="Genomic_DNA"/>
</dbReference>
<gene>
    <name evidence="2" type="ORF">THAOC_05499</name>
</gene>